<keyword evidence="4" id="KW-0325">Glycoprotein</keyword>
<evidence type="ECO:0000256" key="1">
    <source>
        <dbReference type="ARBA" id="ARBA00008668"/>
    </source>
</evidence>
<dbReference type="CDD" id="cd01837">
    <property type="entry name" value="SGNH_plant_lipase_like"/>
    <property type="match status" value="1"/>
</dbReference>
<keyword evidence="3" id="KW-0378">Hydrolase</keyword>
<evidence type="ECO:0000313" key="5">
    <source>
        <dbReference type="EMBL" id="KAF7847017.1"/>
    </source>
</evidence>
<dbReference type="GO" id="GO:0016788">
    <property type="term" value="F:hydrolase activity, acting on ester bonds"/>
    <property type="evidence" value="ECO:0007669"/>
    <property type="project" value="InterPro"/>
</dbReference>
<reference evidence="5" key="1">
    <citation type="submission" date="2020-05" db="EMBL/GenBank/DDBJ databases">
        <title>WGS assembly of Corymbia citriodora subspecies variegata.</title>
        <authorList>
            <person name="Barry K."/>
            <person name="Hundley H."/>
            <person name="Shu S."/>
            <person name="Jenkins J."/>
            <person name="Grimwood J."/>
            <person name="Baten A."/>
        </authorList>
    </citation>
    <scope>NUCLEOTIDE SEQUENCE</scope>
    <source>
        <strain evidence="5">CV2-018</strain>
    </source>
</reference>
<comment type="caution">
    <text evidence="5">The sequence shown here is derived from an EMBL/GenBank/DDBJ whole genome shotgun (WGS) entry which is preliminary data.</text>
</comment>
<dbReference type="AlphaFoldDB" id="A0A8T0CHG2"/>
<dbReference type="EMBL" id="MU091396">
    <property type="protein sequence ID" value="KAF7847017.1"/>
    <property type="molecule type" value="Genomic_DNA"/>
</dbReference>
<organism evidence="5 6">
    <name type="scientific">Corymbia citriodora subsp. variegata</name>
    <dbReference type="NCBI Taxonomy" id="360336"/>
    <lineage>
        <taxon>Eukaryota</taxon>
        <taxon>Viridiplantae</taxon>
        <taxon>Streptophyta</taxon>
        <taxon>Embryophyta</taxon>
        <taxon>Tracheophyta</taxon>
        <taxon>Spermatophyta</taxon>
        <taxon>Magnoliopsida</taxon>
        <taxon>eudicotyledons</taxon>
        <taxon>Gunneridae</taxon>
        <taxon>Pentapetalae</taxon>
        <taxon>rosids</taxon>
        <taxon>malvids</taxon>
        <taxon>Myrtales</taxon>
        <taxon>Myrtaceae</taxon>
        <taxon>Myrtoideae</taxon>
        <taxon>Eucalypteae</taxon>
        <taxon>Corymbia</taxon>
    </lineage>
</organism>
<dbReference type="Gramene" id="rna-gnl|WGS:JABURB|Cocit.L3439.1">
    <property type="protein sequence ID" value="cds-KAF7847017.1"/>
    <property type="gene ID" value="gene-BT93_L3439"/>
</dbReference>
<dbReference type="PANTHER" id="PTHR22835:SF659">
    <property type="entry name" value="GDSL LIPASE_ACYLHYDROLASE, PUTATIVE (AFU_ORTHOLOGUE AFUA_2G00510)-RELATED"/>
    <property type="match status" value="1"/>
</dbReference>
<dbReference type="InterPro" id="IPR001087">
    <property type="entry name" value="GDSL"/>
</dbReference>
<proteinExistence type="inferred from homology"/>
<dbReference type="InterPro" id="IPR035669">
    <property type="entry name" value="SGNH_plant_lipase-like"/>
</dbReference>
<comment type="similarity">
    <text evidence="1">Belongs to the 'GDSL' lipolytic enzyme family.</text>
</comment>
<evidence type="ECO:0000313" key="6">
    <source>
        <dbReference type="Proteomes" id="UP000806378"/>
    </source>
</evidence>
<name>A0A8T0CHG2_CORYI</name>
<dbReference type="Gene3D" id="3.40.50.1110">
    <property type="entry name" value="SGNH hydrolase"/>
    <property type="match status" value="1"/>
</dbReference>
<keyword evidence="6" id="KW-1185">Reference proteome</keyword>
<dbReference type="InterPro" id="IPR036514">
    <property type="entry name" value="SGNH_hydro_sf"/>
</dbReference>
<dbReference type="Proteomes" id="UP000806378">
    <property type="component" value="Unassembled WGS sequence"/>
</dbReference>
<evidence type="ECO:0000256" key="2">
    <source>
        <dbReference type="ARBA" id="ARBA00022729"/>
    </source>
</evidence>
<dbReference type="PANTHER" id="PTHR22835">
    <property type="entry name" value="ZINC FINGER FYVE DOMAIN CONTAINING PROTEIN"/>
    <property type="match status" value="1"/>
</dbReference>
<protein>
    <submittedName>
        <fullName evidence="5">Uncharacterized protein</fullName>
    </submittedName>
</protein>
<sequence>MTTKKILEEDENDATNRENDILNNLKNIYISSASLCTPSKTAEPEPKEANLTILHKYESIFNFGDSLSDTGNFLRSTGGHAPTSPYGKTFFGHPTGRYSDGRLVIDFIVVNIYYVHENAAEAVGLPSLKPYLEVVNGSIDARRGVNFAVAGAKALDPKFFAARGIPALTMTNHSLSVQLDWFKKLKSSLCTTKQDCDTYFKKSLFLVGEIGGNDYNLAFALGATFEQLRPIVPNVVGAITNATSMLIEEGAVELVVPGILPIGCSPSFITTAPPFIKDDANTTTGCLNRYNEFARYHNDYLQRELQLLRQKYSHARIIYADYYGDALRLFESPVQYGFSKSTLVACCGAGGPFNFNVRMMCGSTSNVCKDPSASILWDGVHFTEAAYRHMAKGLLEGPFTSPRFVA</sequence>
<dbReference type="Pfam" id="PF00657">
    <property type="entry name" value="Lipase_GDSL"/>
    <property type="match status" value="1"/>
</dbReference>
<keyword evidence="2" id="KW-0732">Signal</keyword>
<evidence type="ECO:0000256" key="4">
    <source>
        <dbReference type="ARBA" id="ARBA00023180"/>
    </source>
</evidence>
<gene>
    <name evidence="5" type="ORF">BT93_L3439</name>
</gene>
<dbReference type="OrthoDB" id="1600564at2759"/>
<evidence type="ECO:0000256" key="3">
    <source>
        <dbReference type="ARBA" id="ARBA00022801"/>
    </source>
</evidence>
<accession>A0A8T0CHG2</accession>
<dbReference type="SUPFAM" id="SSF52266">
    <property type="entry name" value="SGNH hydrolase"/>
    <property type="match status" value="1"/>
</dbReference>